<protein>
    <submittedName>
        <fullName evidence="4">Glycogen debranching enzyme</fullName>
    </submittedName>
</protein>
<dbReference type="GO" id="GO:0009311">
    <property type="term" value="P:oligosaccharide metabolic process"/>
    <property type="evidence" value="ECO:0007669"/>
    <property type="project" value="InterPro"/>
</dbReference>
<accession>K9P925</accession>
<dbReference type="InterPro" id="IPR008928">
    <property type="entry name" value="6-hairpin_glycosidase_sf"/>
</dbReference>
<dbReference type="PANTHER" id="PTHR10412:SF10">
    <property type="entry name" value="GLYCOSYL HYDROLASE FAMILY 63 C-TERMINAL DOMAIN-CONTAINING PROTEIN"/>
    <property type="match status" value="1"/>
</dbReference>
<feature type="domain" description="Mannosylglycerate hydrolase MGH1-like glycoside hydrolase" evidence="3">
    <location>
        <begin position="448"/>
        <end position="554"/>
    </location>
</feature>
<dbReference type="PATRIC" id="fig|292564.3.peg.2642"/>
<dbReference type="PANTHER" id="PTHR10412">
    <property type="entry name" value="MANNOSYL-OLIGOSACCHARIDE GLUCOSIDASE"/>
    <property type="match status" value="1"/>
</dbReference>
<evidence type="ECO:0000256" key="1">
    <source>
        <dbReference type="SAM" id="MobiDB-lite"/>
    </source>
</evidence>
<dbReference type="InterPro" id="IPR012341">
    <property type="entry name" value="6hp_glycosidase-like_sf"/>
</dbReference>
<dbReference type="SUPFAM" id="SSF48208">
    <property type="entry name" value="Six-hairpin glycosidases"/>
    <property type="match status" value="1"/>
</dbReference>
<organism evidence="4 5">
    <name type="scientific">Cyanobium gracile (strain ATCC 27147 / PCC 6307)</name>
    <dbReference type="NCBI Taxonomy" id="292564"/>
    <lineage>
        <taxon>Bacteria</taxon>
        <taxon>Bacillati</taxon>
        <taxon>Cyanobacteriota</taxon>
        <taxon>Cyanophyceae</taxon>
        <taxon>Synechococcales</taxon>
        <taxon>Prochlorococcaceae</taxon>
        <taxon>Cyanobium</taxon>
    </lineage>
</organism>
<dbReference type="EMBL" id="CP003495">
    <property type="protein sequence ID" value="AFY29877.1"/>
    <property type="molecule type" value="Genomic_DNA"/>
</dbReference>
<dbReference type="Pfam" id="PF22422">
    <property type="entry name" value="MGH1-like_GH"/>
    <property type="match status" value="1"/>
</dbReference>
<feature type="region of interest" description="Disordered" evidence="1">
    <location>
        <begin position="1"/>
        <end position="22"/>
    </location>
</feature>
<dbReference type="KEGG" id="cgc:Cyagr_2785"/>
<dbReference type="InterPro" id="IPR054491">
    <property type="entry name" value="MGH1-like_GH"/>
</dbReference>
<name>K9P925_CYAGP</name>
<dbReference type="Gene3D" id="1.50.10.10">
    <property type="match status" value="1"/>
</dbReference>
<evidence type="ECO:0000259" key="3">
    <source>
        <dbReference type="Pfam" id="PF22422"/>
    </source>
</evidence>
<dbReference type="InterPro" id="IPR004888">
    <property type="entry name" value="Glycoside_hydrolase_63"/>
</dbReference>
<evidence type="ECO:0000313" key="4">
    <source>
        <dbReference type="EMBL" id="AFY29877.1"/>
    </source>
</evidence>
<reference evidence="5" key="1">
    <citation type="journal article" date="2013" name="Proc. Natl. Acad. Sci. U.S.A.">
        <title>Improving the coverage of the cyanobacterial phylum using diversity-driven genome sequencing.</title>
        <authorList>
            <person name="Shih P.M."/>
            <person name="Wu D."/>
            <person name="Latifi A."/>
            <person name="Axen S.D."/>
            <person name="Fewer D.P."/>
            <person name="Talla E."/>
            <person name="Calteau A."/>
            <person name="Cai F."/>
            <person name="Tandeau de Marsac N."/>
            <person name="Rippka R."/>
            <person name="Herdman M."/>
            <person name="Sivonen K."/>
            <person name="Coursin T."/>
            <person name="Laurent T."/>
            <person name="Goodwin L."/>
            <person name="Nolan M."/>
            <person name="Davenport K.W."/>
            <person name="Han C.S."/>
            <person name="Rubin E.M."/>
            <person name="Eisen J.A."/>
            <person name="Woyke T."/>
            <person name="Gugger M."/>
            <person name="Kerfeld C.A."/>
        </authorList>
    </citation>
    <scope>NUCLEOTIDE SEQUENCE [LARGE SCALE GENOMIC DNA]</scope>
    <source>
        <strain evidence="5">ATCC 27147 / PCC 6307</strain>
    </source>
</reference>
<dbReference type="eggNOG" id="COG1452">
    <property type="taxonomic scope" value="Bacteria"/>
</dbReference>
<sequence length="910" mass="104384">MTAAAPSGASIDAITPSETRRMAERDHGLAPWSLWGSYLSERQWGTVREDYSADGDAWSSFPHDHARSRVYRWGEDGLLGLCDDQCRLCFSLALWNGVDPILKERPFGLGNPEGNHGEDLKDYFFHLANTPTHSFMRGLYKYPQRAFPYEQLRVENGRRGRDQPEYELIDTGVFDESRYFDVLIEYAKAGPEDLLIRIRATNRGPEPAPLTLLPSLWLRNTWRWGYPDEVEHRIRPLTGAGSPSIVTDALPHLGVYQLDCREPGRWIFTDNETNSERLWGQPNATPFQKDGFHRHVVDGEAGAVNPALQGSKAGRVLQRTLAAGEEWLVELRLHRIDGPSPAPADHEEAFGAAFEAAFEAIFSEREREWLEYFEHRVPGLSDDDRRIHLAGTAGLLWCKKYYGWSVMRWLEGDPTGTPPPPERRHTQNAYWERLHAHDVISMPDCWEYPYFCQWDLMFHAVAFAVFDPATAKEQCMLLRKPQYTAPNAQTPAYEWALSDPNPPIGAWAAMRIYQIDRRNSDAADLAFLRAALRKLILEYGWWANRNDRSGDNVFEGGFLGLDNIAVFDRRFPLADGSIIEQCDGTAWMASLSLNLLQIAVELSREEPEYADICERFVVDFVQLAIALNNPAGRNYLNWDEEDGFYYDVIKRPDGSVDYLRTRSISGLVPLLAVQSFDIDTVARLPMLDVSRTLAWFTHERTTPSWMVENLGIWHNDRLLFTLVPRERLQRICERLFDEEEFLSPYGIRSLSKVYEQHPYTYTEGSESQTLAYSPADSPVAMFGGNSNWRGPVWMPMNFLLIESLQKFAHFYGDSFKVEFPTRSGHWITLWQASLELEKRLVGLFRRDGRGRRPFLGDVELFQTDPHWRDLILFNEYFHGDNGSGVGASHQTGWSAMVCKMLNQLHRYPEG</sequence>
<gene>
    <name evidence="4" type="ordered locus">Cyagr_2785</name>
</gene>
<dbReference type="GO" id="GO:0004573">
    <property type="term" value="F:Glc3Man9GlcNAc2 oligosaccharide glucosidase activity"/>
    <property type="evidence" value="ECO:0007669"/>
    <property type="project" value="InterPro"/>
</dbReference>
<proteinExistence type="predicted"/>
<evidence type="ECO:0000313" key="5">
    <source>
        <dbReference type="Proteomes" id="UP000010388"/>
    </source>
</evidence>
<feature type="domain" description="Glycosyl hydrolase family 63 C-terminal" evidence="2">
    <location>
        <begin position="585"/>
        <end position="813"/>
    </location>
</feature>
<dbReference type="AlphaFoldDB" id="K9P925"/>
<dbReference type="Pfam" id="PF03200">
    <property type="entry name" value="Glyco_hydro_63"/>
    <property type="match status" value="1"/>
</dbReference>
<dbReference type="HOGENOM" id="CLU_005386_0_1_3"/>
<dbReference type="STRING" id="292564.Cyagr_2785"/>
<dbReference type="Proteomes" id="UP000010388">
    <property type="component" value="Chromosome"/>
</dbReference>
<dbReference type="InterPro" id="IPR031335">
    <property type="entry name" value="Glyco_hydro_63_C"/>
</dbReference>
<evidence type="ECO:0000259" key="2">
    <source>
        <dbReference type="Pfam" id="PF03200"/>
    </source>
</evidence>